<feature type="compositionally biased region" description="Basic and acidic residues" evidence="1">
    <location>
        <begin position="456"/>
        <end position="471"/>
    </location>
</feature>
<evidence type="ECO:0000256" key="1">
    <source>
        <dbReference type="SAM" id="MobiDB-lite"/>
    </source>
</evidence>
<feature type="compositionally biased region" description="Low complexity" evidence="1">
    <location>
        <begin position="422"/>
        <end position="434"/>
    </location>
</feature>
<reference evidence="3 4" key="1">
    <citation type="submission" date="2024-05" db="EMBL/GenBank/DDBJ databases">
        <authorList>
            <person name="Wallberg A."/>
        </authorList>
    </citation>
    <scope>NUCLEOTIDE SEQUENCE [LARGE SCALE GENOMIC DNA]</scope>
</reference>
<feature type="compositionally biased region" description="Basic and acidic residues" evidence="1">
    <location>
        <begin position="907"/>
        <end position="918"/>
    </location>
</feature>
<feature type="region of interest" description="Disordered" evidence="1">
    <location>
        <begin position="1"/>
        <end position="29"/>
    </location>
</feature>
<dbReference type="PANTHER" id="PTHR31640">
    <property type="entry name" value="TRANSMEMBRANE PROTEIN KIAA1109"/>
    <property type="match status" value="1"/>
</dbReference>
<feature type="non-terminal residue" evidence="3">
    <location>
        <position position="995"/>
    </location>
</feature>
<dbReference type="AlphaFoldDB" id="A0AAV2R3U4"/>
<gene>
    <name evidence="3" type="ORF">MNOR_LOCUS19170</name>
</gene>
<feature type="domain" description="Bridge-like lipid transfer protein family member 1 C-terminal" evidence="2">
    <location>
        <begin position="497"/>
        <end position="995"/>
    </location>
</feature>
<dbReference type="InterPro" id="IPR056742">
    <property type="entry name" value="BLTP1_C"/>
</dbReference>
<dbReference type="SMART" id="SM01220">
    <property type="entry name" value="FSA_C"/>
    <property type="match status" value="1"/>
</dbReference>
<comment type="caution">
    <text evidence="3">The sequence shown here is derived from an EMBL/GenBank/DDBJ whole genome shotgun (WGS) entry which is preliminary data.</text>
</comment>
<name>A0AAV2R3U4_MEGNR</name>
<dbReference type="Proteomes" id="UP001497623">
    <property type="component" value="Unassembled WGS sequence"/>
</dbReference>
<proteinExistence type="predicted"/>
<dbReference type="InterPro" id="IPR033616">
    <property type="entry name" value="BLTP1"/>
</dbReference>
<accession>A0AAV2R3U4</accession>
<sequence length="995" mass="109517">MAGSPGSQRKKTDGRMNSSFGKLRQQPPPTITVSADTIFYIPGLDVKVHYESHNIHEETPVGGGSCGGGEATNWSPPGQYAFNTSFATANTSRKGTQGAIPGSSSSGSSGGIKRASLFTWLTLQSIQEETTITPNILEFLELALEPLPLPQPQTKSPATAQESMFKVDPDKTADGSGGGVPPYVYASFPVDVVVYFHMQPSTIRFSCQPVSRVECILQLPSLNLIFSSKRAEDRAFLDGQIQTTIGGLSVTGVLEDFSLYVFHPYGGKRPGNAPYMSFASLTDSERKDSLSVNVEFVKFHLTRSRKIHFKPEGTTKVKIQPPMQQDSKAIIRFSTIIDIGAAHFKYDMRRLTEILAFPRAWYRKSIVRRLFLGDFYSGSTANDWEETSPSERSSNGETPLVHSGLSKRLSASSADSCMTRDNGSSSLSGSNSTSQAAAGLHSPAQTPPTGGGAGSRARDKLRLNFDPELNHRRSPKLSGLRSGGETMSDNDPDGEYTATIQPQQQNKAVSWETLVLFAVNFTRLNVQMNMGNVMGNVVWTTKDFKADGRLSIGSSGHKNMYIGLSLGGSALDAKGGIVGGVVELSEINMYLKIREDPGMEPDHTIGLKLFASQSRLDYMGTSVLMGRVSSFAVTMRDEWKLKQCADGDEDTTRRRSLVRLDASLWEHQITKRRIYSDAIRKTRKYEAYGAKQFRGTQQVHGVAGAVMLKGWRAQTAGSQRCRVGVLGVAMSQDARHHRHWQGVLERVSGLRLTTLPLPLPDSGTVLGGSLELHGKTISLACFHGINFKSKSWALFSLQEPYINFTSEVQEVPGEGPSTHIVQNLTFSLGVNEQTHAQHVSMATVARITRTMVFPPQFKTIQEWFHYAFCTSELDNIDRFPSLDRSDSLNSSDGKRSDDNRMSTPSTEGKRSSARMQDHNHTSETIFALPSMQIHLNTKHLQTSATPDFMDTKPTVDCSLVTEFQDHIFVTVDAENFFFLHDLIASYVKDTKEKMT</sequence>
<keyword evidence="4" id="KW-1185">Reference proteome</keyword>
<feature type="compositionally biased region" description="Polar residues" evidence="1">
    <location>
        <begin position="409"/>
        <end position="421"/>
    </location>
</feature>
<feature type="region of interest" description="Disordered" evidence="1">
    <location>
        <begin position="381"/>
        <end position="497"/>
    </location>
</feature>
<dbReference type="GO" id="GO:0098793">
    <property type="term" value="C:presynapse"/>
    <property type="evidence" value="ECO:0007669"/>
    <property type="project" value="GOC"/>
</dbReference>
<dbReference type="GO" id="GO:0048488">
    <property type="term" value="P:synaptic vesicle endocytosis"/>
    <property type="evidence" value="ECO:0007669"/>
    <property type="project" value="TreeGrafter"/>
</dbReference>
<feature type="region of interest" description="Disordered" evidence="1">
    <location>
        <begin position="884"/>
        <end position="918"/>
    </location>
</feature>
<dbReference type="PANTHER" id="PTHR31640:SF1">
    <property type="entry name" value="BRIDGE-LIKE LIPID TRANSFER PROTEIN FAMILY MEMBER 1"/>
    <property type="match status" value="1"/>
</dbReference>
<dbReference type="EMBL" id="CAXKWB010014099">
    <property type="protein sequence ID" value="CAL4109691.1"/>
    <property type="molecule type" value="Genomic_DNA"/>
</dbReference>
<feature type="compositionally biased region" description="Basic and acidic residues" evidence="1">
    <location>
        <begin position="884"/>
        <end position="900"/>
    </location>
</feature>
<organism evidence="3 4">
    <name type="scientific">Meganyctiphanes norvegica</name>
    <name type="common">Northern krill</name>
    <name type="synonym">Thysanopoda norvegica</name>
    <dbReference type="NCBI Taxonomy" id="48144"/>
    <lineage>
        <taxon>Eukaryota</taxon>
        <taxon>Metazoa</taxon>
        <taxon>Ecdysozoa</taxon>
        <taxon>Arthropoda</taxon>
        <taxon>Crustacea</taxon>
        <taxon>Multicrustacea</taxon>
        <taxon>Malacostraca</taxon>
        <taxon>Eumalacostraca</taxon>
        <taxon>Eucarida</taxon>
        <taxon>Euphausiacea</taxon>
        <taxon>Euphausiidae</taxon>
        <taxon>Meganyctiphanes</taxon>
    </lineage>
</organism>
<evidence type="ECO:0000313" key="4">
    <source>
        <dbReference type="Proteomes" id="UP001497623"/>
    </source>
</evidence>
<evidence type="ECO:0000259" key="2">
    <source>
        <dbReference type="SMART" id="SM01220"/>
    </source>
</evidence>
<evidence type="ECO:0000313" key="3">
    <source>
        <dbReference type="EMBL" id="CAL4109691.1"/>
    </source>
</evidence>
<protein>
    <recommendedName>
        <fullName evidence="2">Bridge-like lipid transfer protein family member 1 C-terminal domain-containing protein</fullName>
    </recommendedName>
</protein>
<dbReference type="Pfam" id="PF25040">
    <property type="entry name" value="BLTP1_C"/>
    <property type="match status" value="2"/>
</dbReference>